<name>A0A1G9M7A2_9BACT</name>
<dbReference type="PANTHER" id="PTHR43640">
    <property type="entry name" value="OS07G0260300 PROTEIN"/>
    <property type="match status" value="1"/>
</dbReference>
<feature type="signal peptide" evidence="1">
    <location>
        <begin position="1"/>
        <end position="21"/>
    </location>
</feature>
<dbReference type="Gene3D" id="3.40.30.10">
    <property type="entry name" value="Glutaredoxin"/>
    <property type="match status" value="1"/>
</dbReference>
<dbReference type="SUPFAM" id="SSF52833">
    <property type="entry name" value="Thioredoxin-like"/>
    <property type="match status" value="1"/>
</dbReference>
<evidence type="ECO:0000256" key="1">
    <source>
        <dbReference type="SAM" id="SignalP"/>
    </source>
</evidence>
<keyword evidence="1" id="KW-0732">Signal</keyword>
<dbReference type="OrthoDB" id="9809746at2"/>
<dbReference type="RefSeq" id="WP_093199831.1">
    <property type="nucleotide sequence ID" value="NZ_FNGS01000003.1"/>
</dbReference>
<proteinExistence type="predicted"/>
<sequence>MTRIRVALLAFWLAAAGWAGATDRPADQRGYNIGDAVADFRLKSTEGSVVSLSDYRSSKGLIVVFTANHCPFAKAYEDRLIALDRKYRPAGFPVLAINPNDPSVYEEDSFENMKVRARAKSYPFAYLFDETQQVAQAFGATRTPHVFVLHRSGERFLVQYIGAIDDSSQDPSGVTKRYVEDAVNNLLTGKPVMLNVTKSVGCAIHWKENN</sequence>
<reference evidence="3 4" key="1">
    <citation type="submission" date="2016-10" db="EMBL/GenBank/DDBJ databases">
        <authorList>
            <person name="de Groot N.N."/>
        </authorList>
    </citation>
    <scope>NUCLEOTIDE SEQUENCE [LARGE SCALE GENOMIC DNA]</scope>
    <source>
        <strain evidence="3 4">DSM 21668</strain>
    </source>
</reference>
<feature type="chain" id="PRO_5011512583" evidence="1">
    <location>
        <begin position="22"/>
        <end position="210"/>
    </location>
</feature>
<dbReference type="Pfam" id="PF00578">
    <property type="entry name" value="AhpC-TSA"/>
    <property type="match status" value="1"/>
</dbReference>
<gene>
    <name evidence="3" type="ORF">SAMN04488090_1479</name>
</gene>
<dbReference type="EMBL" id="FNGS01000003">
    <property type="protein sequence ID" value="SDL70119.1"/>
    <property type="molecule type" value="Genomic_DNA"/>
</dbReference>
<dbReference type="PROSITE" id="PS51352">
    <property type="entry name" value="THIOREDOXIN_2"/>
    <property type="match status" value="1"/>
</dbReference>
<evidence type="ECO:0000313" key="3">
    <source>
        <dbReference type="EMBL" id="SDL70119.1"/>
    </source>
</evidence>
<organism evidence="3 4">
    <name type="scientific">Siphonobacter aquaeclarae</name>
    <dbReference type="NCBI Taxonomy" id="563176"/>
    <lineage>
        <taxon>Bacteria</taxon>
        <taxon>Pseudomonadati</taxon>
        <taxon>Bacteroidota</taxon>
        <taxon>Cytophagia</taxon>
        <taxon>Cytophagales</taxon>
        <taxon>Cytophagaceae</taxon>
        <taxon>Siphonobacter</taxon>
    </lineage>
</organism>
<dbReference type="InterPro" id="IPR036249">
    <property type="entry name" value="Thioredoxin-like_sf"/>
</dbReference>
<dbReference type="GO" id="GO:0016209">
    <property type="term" value="F:antioxidant activity"/>
    <property type="evidence" value="ECO:0007669"/>
    <property type="project" value="InterPro"/>
</dbReference>
<dbReference type="InterPro" id="IPR000866">
    <property type="entry name" value="AhpC/TSA"/>
</dbReference>
<dbReference type="AlphaFoldDB" id="A0A1G9M7A2"/>
<dbReference type="InterPro" id="IPR013766">
    <property type="entry name" value="Thioredoxin_domain"/>
</dbReference>
<accession>A0A1G9M7A2</accession>
<dbReference type="STRING" id="563176.SAMN04488090_1479"/>
<dbReference type="Proteomes" id="UP000198901">
    <property type="component" value="Unassembled WGS sequence"/>
</dbReference>
<dbReference type="CDD" id="cd02969">
    <property type="entry name" value="PRX_like1"/>
    <property type="match status" value="1"/>
</dbReference>
<dbReference type="GO" id="GO:0016491">
    <property type="term" value="F:oxidoreductase activity"/>
    <property type="evidence" value="ECO:0007669"/>
    <property type="project" value="InterPro"/>
</dbReference>
<evidence type="ECO:0000313" key="4">
    <source>
        <dbReference type="Proteomes" id="UP000198901"/>
    </source>
</evidence>
<dbReference type="PANTHER" id="PTHR43640:SF1">
    <property type="entry name" value="THIOREDOXIN-DEPENDENT PEROXIREDOXIN"/>
    <property type="match status" value="1"/>
</dbReference>
<evidence type="ECO:0000259" key="2">
    <source>
        <dbReference type="PROSITE" id="PS51352"/>
    </source>
</evidence>
<dbReference type="InterPro" id="IPR047262">
    <property type="entry name" value="PRX-like1"/>
</dbReference>
<keyword evidence="4" id="KW-1185">Reference proteome</keyword>
<feature type="domain" description="Thioredoxin" evidence="2">
    <location>
        <begin position="31"/>
        <end position="184"/>
    </location>
</feature>
<protein>
    <submittedName>
        <fullName evidence="3">AhpC/TSA family protein</fullName>
    </submittedName>
</protein>